<dbReference type="Pfam" id="PF21478">
    <property type="entry name" value="GcvP2_C"/>
    <property type="match status" value="1"/>
</dbReference>
<evidence type="ECO:0000259" key="8">
    <source>
        <dbReference type="Pfam" id="PF21478"/>
    </source>
</evidence>
<feature type="domain" description="Glycine cleavage system P-protein N-terminal" evidence="7">
    <location>
        <begin position="37"/>
        <end position="308"/>
    </location>
</feature>
<dbReference type="InterPro" id="IPR049316">
    <property type="entry name" value="GDC-P_C"/>
</dbReference>
<dbReference type="InterPro" id="IPR023012">
    <property type="entry name" value="GcvPB"/>
</dbReference>
<name>A0A9Y1BN69_9ARCH</name>
<sequence>MTYKQATYDEPLIFELGKPGRRGHLPPKTDVPPREITIPSNMKRKEPPQLPEIHEGEVVRHYLHLSQMNYCVDTGIYPLGSCTMKYNPKINEALARNEKLCYIHPYQPEETVQGILELIYNLQKILSELAGLPYCTLQPAAGAAGEYLGLNLIRAYHHDRGDYDRIDIITPDSSHGTNPASTVMNGFNIIEIESNKDGQVDLEALKAVVSEKTAGFMITNPNTLGIFESQIEEISKIIHDAGGLLYYDGANFNAIVGMIRPGEMGFDVLHFNLHKTFSTPHGGGGPGSGAVCCSERLSPYLPVPIVEFDKANNRYFLNYDIPKTVGKIHGYYGNIAIALRGYAYICALGADGLIETSRQAVLNANYVMRKLEEIDGLVLKYNRELPRKHECVLDATPLKHEIGVGAMDIAKMLISRGYHAPTVLFPLIVHEALMIEPTENENKESLDRYIQVFKEEIAKAKENPQYAHDAPYNTAVGRVDDAWATRNLILSWKMIKELEKKGQWPPQWPEDH</sequence>
<evidence type="ECO:0000256" key="2">
    <source>
        <dbReference type="ARBA" id="ARBA00022898"/>
    </source>
</evidence>
<evidence type="ECO:0000256" key="6">
    <source>
        <dbReference type="SAM" id="MobiDB-lite"/>
    </source>
</evidence>
<evidence type="ECO:0000256" key="4">
    <source>
        <dbReference type="ARBA" id="ARBA00049026"/>
    </source>
</evidence>
<dbReference type="GO" id="GO:0005829">
    <property type="term" value="C:cytosol"/>
    <property type="evidence" value="ECO:0007669"/>
    <property type="project" value="TreeGrafter"/>
</dbReference>
<dbReference type="EMBL" id="CP084166">
    <property type="protein sequence ID" value="UJG42136.1"/>
    <property type="molecule type" value="Genomic_DNA"/>
</dbReference>
<evidence type="ECO:0000256" key="1">
    <source>
        <dbReference type="ARBA" id="ARBA00001933"/>
    </source>
</evidence>
<protein>
    <recommendedName>
        <fullName evidence="5">Probable glycine dehydrogenase (decarboxylating) subunit 2</fullName>
        <ecNumber evidence="5">1.4.4.2</ecNumber>
    </recommendedName>
    <alternativeName>
        <fullName evidence="5">Glycine cleavage system P-protein subunit 2</fullName>
    </alternativeName>
    <alternativeName>
        <fullName evidence="5">Glycine decarboxylase subunit 2</fullName>
    </alternativeName>
    <alternativeName>
        <fullName evidence="5">Glycine dehydrogenase (aminomethyl-transferring) subunit 2</fullName>
    </alternativeName>
</protein>
<comment type="subunit">
    <text evidence="5">The glycine cleavage system is composed of four proteins: P, T, L and H. In this organism, the P 'protein' is a heterodimer of two subunits.</text>
</comment>
<comment type="cofactor">
    <cofactor evidence="1 5">
        <name>pyridoxal 5'-phosphate</name>
        <dbReference type="ChEBI" id="CHEBI:597326"/>
    </cofactor>
</comment>
<dbReference type="PANTHER" id="PTHR11773">
    <property type="entry name" value="GLYCINE DEHYDROGENASE, DECARBOXYLATING"/>
    <property type="match status" value="1"/>
</dbReference>
<dbReference type="AlphaFoldDB" id="A0A9Y1BN69"/>
<dbReference type="Gene3D" id="3.40.640.10">
    <property type="entry name" value="Type I PLP-dependent aspartate aminotransferase-like (Major domain)"/>
    <property type="match status" value="1"/>
</dbReference>
<reference evidence="9" key="1">
    <citation type="journal article" date="2022" name="Nat. Microbiol.">
        <title>Unique mobile elements and scalable gene flow at the prokaryote-eukaryote boundary revealed by circularized Asgard archaea genomes.</title>
        <authorList>
            <person name="Wu F."/>
            <person name="Speth D.R."/>
            <person name="Philosof A."/>
            <person name="Cremiere A."/>
            <person name="Narayanan A."/>
            <person name="Barco R.A."/>
            <person name="Connon S.A."/>
            <person name="Amend J.P."/>
            <person name="Antoshechkin I.A."/>
            <person name="Orphan V.J."/>
        </authorList>
    </citation>
    <scope>NUCLEOTIDE SEQUENCE</scope>
    <source>
        <strain evidence="9">PM71</strain>
    </source>
</reference>
<feature type="modified residue" description="N6-(pyridoxal phosphate)lysine" evidence="5">
    <location>
        <position position="275"/>
    </location>
</feature>
<dbReference type="InterPro" id="IPR020581">
    <property type="entry name" value="GDC_P"/>
</dbReference>
<evidence type="ECO:0000313" key="9">
    <source>
        <dbReference type="EMBL" id="UJG42136.1"/>
    </source>
</evidence>
<proteinExistence type="inferred from homology"/>
<dbReference type="InterPro" id="IPR049315">
    <property type="entry name" value="GDC-P_N"/>
</dbReference>
<evidence type="ECO:0000256" key="5">
    <source>
        <dbReference type="HAMAP-Rule" id="MF_00713"/>
    </source>
</evidence>
<feature type="region of interest" description="Disordered" evidence="6">
    <location>
        <begin position="19"/>
        <end position="48"/>
    </location>
</feature>
<comment type="catalytic activity">
    <reaction evidence="4 5">
        <text>N(6)-[(R)-lipoyl]-L-lysyl-[glycine-cleavage complex H protein] + glycine + H(+) = N(6)-[(R)-S(8)-aminomethyldihydrolipoyl]-L-lysyl-[glycine-cleavage complex H protein] + CO2</text>
        <dbReference type="Rhea" id="RHEA:24304"/>
        <dbReference type="Rhea" id="RHEA-COMP:10494"/>
        <dbReference type="Rhea" id="RHEA-COMP:10495"/>
        <dbReference type="ChEBI" id="CHEBI:15378"/>
        <dbReference type="ChEBI" id="CHEBI:16526"/>
        <dbReference type="ChEBI" id="CHEBI:57305"/>
        <dbReference type="ChEBI" id="CHEBI:83099"/>
        <dbReference type="ChEBI" id="CHEBI:83143"/>
        <dbReference type="EC" id="1.4.4.2"/>
    </reaction>
</comment>
<dbReference type="InterPro" id="IPR015422">
    <property type="entry name" value="PyrdxlP-dep_Trfase_small"/>
</dbReference>
<dbReference type="GO" id="GO:0004375">
    <property type="term" value="F:glycine dehydrogenase (decarboxylating) activity"/>
    <property type="evidence" value="ECO:0007669"/>
    <property type="project" value="UniProtKB-EC"/>
</dbReference>
<organism evidence="9">
    <name type="scientific">Candidatus Heimdallarchaeum aukensis</name>
    <dbReference type="NCBI Taxonomy" id="2876573"/>
    <lineage>
        <taxon>Archaea</taxon>
        <taxon>Promethearchaeati</taxon>
        <taxon>Candidatus Heimdallarchaeota</taxon>
        <taxon>Candidatus Heimdallarchaeia (ex Rinke et al. 2021) (nom. nud.)</taxon>
        <taxon>Candidatus Heimdallarchaeales</taxon>
        <taxon>Candidatus Heimdallarchaeaceae</taxon>
        <taxon>Candidatus Heimdallarchaeum</taxon>
    </lineage>
</organism>
<dbReference type="Gene3D" id="6.20.440.10">
    <property type="match status" value="1"/>
</dbReference>
<feature type="domain" description="Glycine dehydrogenase C-terminal" evidence="8">
    <location>
        <begin position="357"/>
        <end position="468"/>
    </location>
</feature>
<dbReference type="Pfam" id="PF02347">
    <property type="entry name" value="GDC-P"/>
    <property type="match status" value="1"/>
</dbReference>
<dbReference type="HAMAP" id="MF_00713">
    <property type="entry name" value="GcvPB"/>
    <property type="match status" value="1"/>
</dbReference>
<dbReference type="NCBIfam" id="NF003346">
    <property type="entry name" value="PRK04366.1"/>
    <property type="match status" value="1"/>
</dbReference>
<keyword evidence="2 5" id="KW-0663">Pyridoxal phosphate</keyword>
<dbReference type="SUPFAM" id="SSF53383">
    <property type="entry name" value="PLP-dependent transferases"/>
    <property type="match status" value="1"/>
</dbReference>
<dbReference type="Proteomes" id="UP001201020">
    <property type="component" value="Chromosome"/>
</dbReference>
<gene>
    <name evidence="5 9" type="primary">gcvPB</name>
    <name evidence="9" type="ORF">K9W45_06640</name>
</gene>
<dbReference type="PANTHER" id="PTHR11773:SF1">
    <property type="entry name" value="GLYCINE DEHYDROGENASE (DECARBOXYLATING), MITOCHONDRIAL"/>
    <property type="match status" value="1"/>
</dbReference>
<accession>A0A9Y1BN69</accession>
<dbReference type="InterPro" id="IPR015421">
    <property type="entry name" value="PyrdxlP-dep_Trfase_major"/>
</dbReference>
<dbReference type="InterPro" id="IPR015424">
    <property type="entry name" value="PyrdxlP-dep_Trfase"/>
</dbReference>
<evidence type="ECO:0000256" key="3">
    <source>
        <dbReference type="ARBA" id="ARBA00023002"/>
    </source>
</evidence>
<comment type="similarity">
    <text evidence="5">Belongs to the GcvP family. C-terminal subunit subfamily.</text>
</comment>
<dbReference type="GO" id="GO:0019464">
    <property type="term" value="P:glycine decarboxylation via glycine cleavage system"/>
    <property type="evidence" value="ECO:0007669"/>
    <property type="project" value="UniProtKB-UniRule"/>
</dbReference>
<dbReference type="EC" id="1.4.4.2" evidence="5"/>
<dbReference type="GO" id="GO:0030170">
    <property type="term" value="F:pyridoxal phosphate binding"/>
    <property type="evidence" value="ECO:0007669"/>
    <property type="project" value="TreeGrafter"/>
</dbReference>
<dbReference type="GO" id="GO:0016594">
    <property type="term" value="F:glycine binding"/>
    <property type="evidence" value="ECO:0007669"/>
    <property type="project" value="TreeGrafter"/>
</dbReference>
<evidence type="ECO:0000259" key="7">
    <source>
        <dbReference type="Pfam" id="PF02347"/>
    </source>
</evidence>
<comment type="function">
    <text evidence="5">The glycine cleavage system catalyzes the degradation of glycine. The P protein binds the alpha-amino group of glycine through its pyridoxal phosphate cofactor; CO(2) is released and the remaining methylamine moiety is then transferred to the lipoamide cofactor of the H protein.</text>
</comment>
<keyword evidence="3 5" id="KW-0560">Oxidoreductase</keyword>
<dbReference type="GO" id="GO:0005960">
    <property type="term" value="C:glycine cleavage complex"/>
    <property type="evidence" value="ECO:0007669"/>
    <property type="project" value="TreeGrafter"/>
</dbReference>
<dbReference type="FunFam" id="3.40.640.10:FF:000224">
    <property type="entry name" value="Probable glycine dehydrogenase (decarboxylating) subunit 2"/>
    <property type="match status" value="1"/>
</dbReference>
<dbReference type="Gene3D" id="3.90.1150.10">
    <property type="entry name" value="Aspartate Aminotransferase, domain 1"/>
    <property type="match status" value="1"/>
</dbReference>